<dbReference type="Gene3D" id="3.40.50.300">
    <property type="entry name" value="P-loop containing nucleotide triphosphate hydrolases"/>
    <property type="match status" value="1"/>
</dbReference>
<comment type="similarity">
    <text evidence="1">Belongs to the GSP E family.</text>
</comment>
<dbReference type="EMBL" id="JAEIOT010000004">
    <property type="protein sequence ID" value="MBI8999615.1"/>
    <property type="molecule type" value="Genomic_DNA"/>
</dbReference>
<protein>
    <submittedName>
        <fullName evidence="3">TadA family conjugal transfer-associated ATPase</fullName>
    </submittedName>
</protein>
<dbReference type="SUPFAM" id="SSF52540">
    <property type="entry name" value="P-loop containing nucleoside triphosphate hydrolases"/>
    <property type="match status" value="1"/>
</dbReference>
<proteinExistence type="inferred from homology"/>
<dbReference type="Gene3D" id="3.30.450.380">
    <property type="match status" value="1"/>
</dbReference>
<organism evidence="3 4">
    <name type="scientific">Corynebacterium marambiense</name>
    <dbReference type="NCBI Taxonomy" id="2765364"/>
    <lineage>
        <taxon>Bacteria</taxon>
        <taxon>Bacillati</taxon>
        <taxon>Actinomycetota</taxon>
        <taxon>Actinomycetes</taxon>
        <taxon>Mycobacteriales</taxon>
        <taxon>Corynebacteriaceae</taxon>
        <taxon>Corynebacterium</taxon>
    </lineage>
</organism>
<dbReference type="PANTHER" id="PTHR30486:SF6">
    <property type="entry name" value="TYPE IV PILUS RETRACTATION ATPASE PILT"/>
    <property type="match status" value="1"/>
</dbReference>
<dbReference type="RefSeq" id="WP_198735057.1">
    <property type="nucleotide sequence ID" value="NZ_JAEIOT010000004.1"/>
</dbReference>
<evidence type="ECO:0000256" key="1">
    <source>
        <dbReference type="ARBA" id="ARBA00006611"/>
    </source>
</evidence>
<dbReference type="Proteomes" id="UP000625574">
    <property type="component" value="Unassembled WGS sequence"/>
</dbReference>
<sequence>MTGRDDLVERVRRRLAEIPEYTIAGPVESDTARIIRQEAGVISDVQVLEVLRQLRHESTGAGPLEHLLALDGVTDVVVNGPDAVWFDTGDGLHRADAAAFASDGDVRRLATRLAALCGGRLDDAHPFVDGRMCRADGTVVRVHALLSPPAENGTCISLRVLRQATLGLDALAARGTMPQEITDLLRHIIRSRRSLLVVGGTGSGKTTLLAALLAEISHRERIVCIEDTAELHPAHPHVVTLVARRANAEGAGEITMSDLLRQALRMRPDRIVVGEIRGAEVVDLLTALNTGHDGGAGTVHANSLSEVPARLEALGALGGLHRTALHSQVAAAIRVVVSMRRSSDGGRRIHQIGLLEGNPVTVVPVWDSGAGKLGGFGALTEVLDE</sequence>
<evidence type="ECO:0000259" key="2">
    <source>
        <dbReference type="Pfam" id="PF00437"/>
    </source>
</evidence>
<dbReference type="InterPro" id="IPR027417">
    <property type="entry name" value="P-loop_NTPase"/>
</dbReference>
<dbReference type="CDD" id="cd01130">
    <property type="entry name" value="VirB11-like_ATPase"/>
    <property type="match status" value="1"/>
</dbReference>
<dbReference type="InterPro" id="IPR022399">
    <property type="entry name" value="TadA-like_ATPase"/>
</dbReference>
<evidence type="ECO:0000313" key="4">
    <source>
        <dbReference type="Proteomes" id="UP000625574"/>
    </source>
</evidence>
<dbReference type="PANTHER" id="PTHR30486">
    <property type="entry name" value="TWITCHING MOTILITY PROTEIN PILT"/>
    <property type="match status" value="1"/>
</dbReference>
<dbReference type="Pfam" id="PF00437">
    <property type="entry name" value="T2SSE"/>
    <property type="match status" value="1"/>
</dbReference>
<comment type="caution">
    <text evidence="3">The sequence shown here is derived from an EMBL/GenBank/DDBJ whole genome shotgun (WGS) entry which is preliminary data.</text>
</comment>
<evidence type="ECO:0000313" key="3">
    <source>
        <dbReference type="EMBL" id="MBI8999615.1"/>
    </source>
</evidence>
<dbReference type="NCBIfam" id="TIGR03819">
    <property type="entry name" value="heli_sec_ATPase"/>
    <property type="match status" value="1"/>
</dbReference>
<dbReference type="InterPro" id="IPR001482">
    <property type="entry name" value="T2SS/T4SS_dom"/>
</dbReference>
<accession>A0ABS0VVH3</accession>
<dbReference type="InterPro" id="IPR050921">
    <property type="entry name" value="T4SS_GSP_E_ATPase"/>
</dbReference>
<gene>
    <name evidence="3" type="ORF">JDV76_01275</name>
</gene>
<keyword evidence="4" id="KW-1185">Reference proteome</keyword>
<reference evidence="3 4" key="1">
    <citation type="submission" date="2020-12" db="EMBL/GenBank/DDBJ databases">
        <title>Genome public.</title>
        <authorList>
            <person name="Sun Q."/>
        </authorList>
    </citation>
    <scope>NUCLEOTIDE SEQUENCE [LARGE SCALE GENOMIC DNA]</scope>
    <source>
        <strain evidence="3 4">CCM 8864</strain>
    </source>
</reference>
<feature type="domain" description="Bacterial type II secretion system protein E" evidence="2">
    <location>
        <begin position="58"/>
        <end position="338"/>
    </location>
</feature>
<name>A0ABS0VVH3_9CORY</name>